<gene>
    <name evidence="2" type="ORF">MM415A02025_0003</name>
    <name evidence="1" type="ORF">MM415B00647_0017</name>
</gene>
<protein>
    <submittedName>
        <fullName evidence="2">Uncharacterized protein</fullName>
    </submittedName>
</protein>
<sequence length="47" mass="5657">MSKKEKAQTHFDLARRIIQSWPEWKKKIVCTPVKYSKLLKARKEVEV</sequence>
<dbReference type="EMBL" id="MT141491">
    <property type="protein sequence ID" value="QJA63144.1"/>
    <property type="molecule type" value="Genomic_DNA"/>
</dbReference>
<dbReference type="AlphaFoldDB" id="A0A6M3JYG9"/>
<reference evidence="2" key="1">
    <citation type="submission" date="2020-03" db="EMBL/GenBank/DDBJ databases">
        <title>The deep terrestrial virosphere.</title>
        <authorList>
            <person name="Holmfeldt K."/>
            <person name="Nilsson E."/>
            <person name="Simone D."/>
            <person name="Lopez-Fernandez M."/>
            <person name="Wu X."/>
            <person name="de Brujin I."/>
            <person name="Lundin D."/>
            <person name="Andersson A."/>
            <person name="Bertilsson S."/>
            <person name="Dopson M."/>
        </authorList>
    </citation>
    <scope>NUCLEOTIDE SEQUENCE</scope>
    <source>
        <strain evidence="2">MM415A02025</strain>
        <strain evidence="1">MM415B00647</strain>
    </source>
</reference>
<accession>A0A6M3JYG9</accession>
<evidence type="ECO:0000313" key="2">
    <source>
        <dbReference type="EMBL" id="QJA74381.1"/>
    </source>
</evidence>
<name>A0A6M3JYG9_9ZZZZ</name>
<dbReference type="EMBL" id="MT142094">
    <property type="protein sequence ID" value="QJA74381.1"/>
    <property type="molecule type" value="Genomic_DNA"/>
</dbReference>
<proteinExistence type="predicted"/>
<organism evidence="2">
    <name type="scientific">viral metagenome</name>
    <dbReference type="NCBI Taxonomy" id="1070528"/>
    <lineage>
        <taxon>unclassified sequences</taxon>
        <taxon>metagenomes</taxon>
        <taxon>organismal metagenomes</taxon>
    </lineage>
</organism>
<evidence type="ECO:0000313" key="1">
    <source>
        <dbReference type="EMBL" id="QJA63144.1"/>
    </source>
</evidence>